<dbReference type="GO" id="GO:1904491">
    <property type="term" value="P:protein localization to ciliary transition zone"/>
    <property type="evidence" value="ECO:0007669"/>
    <property type="project" value="TreeGrafter"/>
</dbReference>
<evidence type="ECO:0000256" key="3">
    <source>
        <dbReference type="SAM" id="Phobius"/>
    </source>
</evidence>
<feature type="compositionally biased region" description="Low complexity" evidence="2">
    <location>
        <begin position="149"/>
        <end position="172"/>
    </location>
</feature>
<protein>
    <submittedName>
        <fullName evidence="9">Uncharacterized protein</fullName>
    </submittedName>
</protein>
<feature type="compositionally biased region" description="Polar residues" evidence="2">
    <location>
        <begin position="692"/>
        <end position="705"/>
    </location>
</feature>
<feature type="domain" description="NPHP4 C2-like" evidence="5">
    <location>
        <begin position="971"/>
        <end position="1110"/>
    </location>
</feature>
<dbReference type="InterPro" id="IPR058765">
    <property type="entry name" value="NPHP4_C2-like"/>
</dbReference>
<sequence length="1770" mass="204384">MEKMEKMYWKSLFNLKNFAVPATHSLTRDKTEDFQYPTTPFLFTINSIKSIYIPSYINDDILFSPDYEFFFEYRASLFDTKTSTFFGQTWKNIDSRFSTNLNINKPNHKINKRRNRDSKRKRKYDQSNNNNDDNDHNNGNENDHKNNEKNNYSNKSSHSSNNSSSSGSSGSRSDSDSENSKSIGSSSYRSDYSSGYDSSYSLSSSRSFSDSDRSISNNLEHANIKDRSFNIIDRKNLFFHTSITSSSIIIVLEFILMVKNLKTSENFMISLGWTFFPIYNDNLINENIGVDKDRIARGKKSKSKFSLNVYKGSPRILLFISSMFGSRNIEKFTPAYPNQYVECTLEVRFNLLNSCNMWKENVFISSFDSLPGVSISNSNNIRKKKFDQLILSNIKIKTPIKLGKWESIFLKRVYKCLSNNFLLNEDMVISYPIINERRIHIGVHNGYTFLSMPSITNIFPNTNHRKDEETSELYFNGNISLDKYCFSDPGIAIIFMIEYKLLYNAKEVEKNQKKNNNSKSSTNISITPKKLAESNQLEKSIIIGWGIWKHPLFQNSNENNNNVILYSNNGTNPFSSLIYHPDINDIFPDRKNENNSKDESNLSSSTDHLLSISFNVNNNNLLSYSSSFGTLNGRRKENDVPLSNDSIPNINNNEFNEINDNTYSEYENNINNNNNIKNTNNNIKNKKMDPSRMSSYTSFNSNSKLNKQKNRSLSTSNSYNYNNNNNNFIDNNNNNNYNYNNFSVSSLPQNDSDHMSISTNSNQNNYYPLISYSETPMMDRYAPSSIISSNDDMINEHYSHRNPQVIPVSNTTRAEKARLIIAGFSPILDEKGKKPTQIGNVLNEENSNYVDLYSNISLDLEESSLLKLNDIWITLMGVTFYQPLFGFTDTYPKSLYFGFQFYTFPYMYTKKLELYTGQIPHQDLNHRRSSSVPRHRTRNWSQHSYKSTRSQFDGGMVGTVSDNQDTPIIFPGILYQYDDSGQPNYSAEPGFSVNYLVNPNNDDGILSPTLPKNISAIHHYLYNKNLTIDLWDGESMHYIGSASIPLRLILRQGKSSVSITEEIDIIYSEYPEEDNTRFSKDFNLNEEHKYQSPVVKLLGKLYLRLTNIGRKPPANEPQFMADSTGNKHTHIVYDFRTNLKNRHSDYVEDVQLLRDIDNELNDFLNDAENERLNKKRAQEEEQQNGNNDSKEDKNYKLKLVKAWSNKKLYPNKNRPNLYQNSRQEKQQDLNTIQIFRERKKHSYINNWLEKQITTVYTIYPSLGRVYFFEYMFTNPYPNDHVFQIEFDDENLRVISELVEWRLLRKMYNIHTGAVDDRLINIRQPDGTIELFMFGNETVTIPFVFQSFNITGAEKEGRVDPAVTTAIYSYQNPIEIKKGTLIDPSSYNLNNNSQPFISKTINVMFLNNNGKPVSLLDIVVCPQGYIVDRSFRFNKTENEILRKTIRFNINNSPTSNLVEGFLKNNGGSGGGGSSNSHSNKKSSSNHNRTNSNSQKKKNSKSKNDTNTNNNSIDHNEKYVCSNLNEVASSIANVNSYTKEVSFKYKSVNSPNERVFYLFFYDDPYLISLNEIWRIFVHHVQRIDINCILGQTNTTNLVIKGLSTPTAMRCFSNKCDELMVNPFTPFVMPANALSEINLNVKPKYLGISETLLNIVDVQNKKLISTWSVISHSSPPNITKSFEITLPCGRYVNKRVTYTNPYQHPRLFYLKTNKESRLKFKEPVLELNGGETQYIGLQFSPCNVRQLVEDLLVFINDDNDKIEECLKIRIRYE</sequence>
<dbReference type="EMBL" id="MCFG01000010">
    <property type="protein sequence ID" value="ORX87320.1"/>
    <property type="molecule type" value="Genomic_DNA"/>
</dbReference>
<dbReference type="GO" id="GO:0097730">
    <property type="term" value="C:non-motile cilium"/>
    <property type="evidence" value="ECO:0007669"/>
    <property type="project" value="InterPro"/>
</dbReference>
<dbReference type="InterPro" id="IPR058688">
    <property type="entry name" value="Ig_NPHP4_2nd"/>
</dbReference>
<dbReference type="InterPro" id="IPR058686">
    <property type="entry name" value="Ig_NPHP4_3rd"/>
</dbReference>
<feature type="domain" description="NPHP4 Ig-like" evidence="4">
    <location>
        <begin position="1587"/>
        <end position="1669"/>
    </location>
</feature>
<feature type="compositionally biased region" description="Low complexity" evidence="2">
    <location>
        <begin position="1473"/>
        <end position="1492"/>
    </location>
</feature>
<accession>A0A1Y1XNH9</accession>
<dbReference type="InterPro" id="IPR029775">
    <property type="entry name" value="NPHP4"/>
</dbReference>
<evidence type="ECO:0000256" key="2">
    <source>
        <dbReference type="SAM" id="MobiDB-lite"/>
    </source>
</evidence>
<feature type="domain" description="NPHP4 Ig-like" evidence="6">
    <location>
        <begin position="1677"/>
        <end position="1769"/>
    </location>
</feature>
<feature type="region of interest" description="Disordered" evidence="2">
    <location>
        <begin position="672"/>
        <end position="715"/>
    </location>
</feature>
<evidence type="ECO:0000259" key="8">
    <source>
        <dbReference type="Pfam" id="PF26190"/>
    </source>
</evidence>
<feature type="transmembrane region" description="Helical" evidence="3">
    <location>
        <begin position="237"/>
        <end position="258"/>
    </location>
</feature>
<dbReference type="InterPro" id="IPR058687">
    <property type="entry name" value="Ig_NPHP4_1st"/>
</dbReference>
<gene>
    <name evidence="9" type="ORF">BCR32DRAFT_264385</name>
</gene>
<reference evidence="9 10" key="2">
    <citation type="submission" date="2016-08" db="EMBL/GenBank/DDBJ databases">
        <title>Pervasive Adenine N6-methylation of Active Genes in Fungi.</title>
        <authorList>
            <consortium name="DOE Joint Genome Institute"/>
            <person name="Mondo S.J."/>
            <person name="Dannebaum R.O."/>
            <person name="Kuo R.C."/>
            <person name="Labutti K."/>
            <person name="Haridas S."/>
            <person name="Kuo A."/>
            <person name="Salamov A."/>
            <person name="Ahrendt S.R."/>
            <person name="Lipzen A."/>
            <person name="Sullivan W."/>
            <person name="Andreopoulos W.B."/>
            <person name="Clum A."/>
            <person name="Lindquist E."/>
            <person name="Daum C."/>
            <person name="Ramamoorthy G.K."/>
            <person name="Gryganskyi A."/>
            <person name="Culley D."/>
            <person name="Magnuson J.K."/>
            <person name="James T.Y."/>
            <person name="O'Malley M.A."/>
            <person name="Stajich J.E."/>
            <person name="Spatafora J.W."/>
            <person name="Visel A."/>
            <person name="Grigoriev I.V."/>
        </authorList>
    </citation>
    <scope>NUCLEOTIDE SEQUENCE [LARGE SCALE GENOMIC DNA]</scope>
    <source>
        <strain evidence="9 10">S4</strain>
    </source>
</reference>
<feature type="compositionally biased region" description="Basic and acidic residues" evidence="2">
    <location>
        <begin position="133"/>
        <end position="148"/>
    </location>
</feature>
<keyword evidence="3" id="KW-0812">Transmembrane</keyword>
<proteinExistence type="predicted"/>
<feature type="domain" description="NPHP4 Ig-like" evidence="7">
    <location>
        <begin position="1508"/>
        <end position="1576"/>
    </location>
</feature>
<dbReference type="InterPro" id="IPR058685">
    <property type="entry name" value="Ig_NPHP4_4th"/>
</dbReference>
<evidence type="ECO:0000259" key="6">
    <source>
        <dbReference type="Pfam" id="PF26187"/>
    </source>
</evidence>
<feature type="compositionally biased region" description="Low complexity" evidence="2">
    <location>
        <begin position="672"/>
        <end position="683"/>
    </location>
</feature>
<feature type="coiled-coil region" evidence="1">
    <location>
        <begin position="1153"/>
        <end position="1184"/>
    </location>
</feature>
<dbReference type="Pfam" id="PF26015">
    <property type="entry name" value="Ig_NPH4_3rd"/>
    <property type="match status" value="1"/>
</dbReference>
<organism evidence="9 10">
    <name type="scientific">Anaeromyces robustus</name>
    <dbReference type="NCBI Taxonomy" id="1754192"/>
    <lineage>
        <taxon>Eukaryota</taxon>
        <taxon>Fungi</taxon>
        <taxon>Fungi incertae sedis</taxon>
        <taxon>Chytridiomycota</taxon>
        <taxon>Chytridiomycota incertae sedis</taxon>
        <taxon>Neocallimastigomycetes</taxon>
        <taxon>Neocallimastigales</taxon>
        <taxon>Neocallimastigaceae</taxon>
        <taxon>Anaeromyces</taxon>
    </lineage>
</organism>
<keyword evidence="10" id="KW-1185">Reference proteome</keyword>
<name>A0A1Y1XNH9_9FUNG</name>
<dbReference type="PANTHER" id="PTHR31043:SF3">
    <property type="entry name" value="NEPHROCYSTIN-4"/>
    <property type="match status" value="1"/>
</dbReference>
<evidence type="ECO:0000259" key="7">
    <source>
        <dbReference type="Pfam" id="PF26189"/>
    </source>
</evidence>
<feature type="region of interest" description="Disordered" evidence="2">
    <location>
        <begin position="101"/>
        <end position="195"/>
    </location>
</feature>
<dbReference type="GO" id="GO:0036064">
    <property type="term" value="C:ciliary basal body"/>
    <property type="evidence" value="ECO:0007669"/>
    <property type="project" value="TreeGrafter"/>
</dbReference>
<dbReference type="GO" id="GO:0035869">
    <property type="term" value="C:ciliary transition zone"/>
    <property type="evidence" value="ECO:0007669"/>
    <property type="project" value="TreeGrafter"/>
</dbReference>
<dbReference type="Proteomes" id="UP000193944">
    <property type="component" value="Unassembled WGS sequence"/>
</dbReference>
<feature type="region of interest" description="Disordered" evidence="2">
    <location>
        <begin position="1459"/>
        <end position="1513"/>
    </location>
</feature>
<feature type="compositionally biased region" description="Basic residues" evidence="2">
    <location>
        <begin position="106"/>
        <end position="123"/>
    </location>
</feature>
<feature type="compositionally biased region" description="Low complexity" evidence="2">
    <location>
        <begin position="180"/>
        <end position="195"/>
    </location>
</feature>
<dbReference type="Pfam" id="PF26187">
    <property type="entry name" value="Ig_NPHP4_4th"/>
    <property type="match status" value="1"/>
</dbReference>
<comment type="caution">
    <text evidence="9">The sequence shown here is derived from an EMBL/GenBank/DDBJ whole genome shotgun (WGS) entry which is preliminary data.</text>
</comment>
<keyword evidence="1" id="KW-0175">Coiled coil</keyword>
<reference evidence="9 10" key="1">
    <citation type="submission" date="2016-08" db="EMBL/GenBank/DDBJ databases">
        <title>A Parts List for Fungal Cellulosomes Revealed by Comparative Genomics.</title>
        <authorList>
            <consortium name="DOE Joint Genome Institute"/>
            <person name="Haitjema C.H."/>
            <person name="Gilmore S.P."/>
            <person name="Henske J.K."/>
            <person name="Solomon K.V."/>
            <person name="De Groot R."/>
            <person name="Kuo A."/>
            <person name="Mondo S.J."/>
            <person name="Salamov A.A."/>
            <person name="Labutti K."/>
            <person name="Zhao Z."/>
            <person name="Chiniquy J."/>
            <person name="Barry K."/>
            <person name="Brewer H.M."/>
            <person name="Purvine S.O."/>
            <person name="Wright A.T."/>
            <person name="Boxma B."/>
            <person name="Van Alen T."/>
            <person name="Hackstein J.H."/>
            <person name="Baker S.E."/>
            <person name="Grigoriev I.V."/>
            <person name="O'Malley M.A."/>
        </authorList>
    </citation>
    <scope>NUCLEOTIDE SEQUENCE [LARGE SCALE GENOMIC DNA]</scope>
    <source>
        <strain evidence="9 10">S4</strain>
    </source>
</reference>
<keyword evidence="3" id="KW-1133">Transmembrane helix</keyword>
<feature type="domain" description="NPHP4 C2-like" evidence="5">
    <location>
        <begin position="817"/>
        <end position="919"/>
    </location>
</feature>
<dbReference type="Pfam" id="PF26189">
    <property type="entry name" value="Ig_NPHP4_2nd"/>
    <property type="match status" value="1"/>
</dbReference>
<evidence type="ECO:0000313" key="10">
    <source>
        <dbReference type="Proteomes" id="UP000193944"/>
    </source>
</evidence>
<evidence type="ECO:0000256" key="1">
    <source>
        <dbReference type="SAM" id="Coils"/>
    </source>
</evidence>
<dbReference type="Pfam" id="PF26186">
    <property type="entry name" value="NPHP4_C2_3rd"/>
    <property type="match status" value="2"/>
</dbReference>
<dbReference type="STRING" id="1754192.A0A1Y1XNH9"/>
<evidence type="ECO:0000259" key="4">
    <source>
        <dbReference type="Pfam" id="PF26015"/>
    </source>
</evidence>
<evidence type="ECO:0000259" key="5">
    <source>
        <dbReference type="Pfam" id="PF26186"/>
    </source>
</evidence>
<dbReference type="OrthoDB" id="313446at2759"/>
<keyword evidence="3" id="KW-0472">Membrane</keyword>
<feature type="domain" description="NPHP4 Ig-like" evidence="8">
    <location>
        <begin position="1254"/>
        <end position="1422"/>
    </location>
</feature>
<dbReference type="PANTHER" id="PTHR31043">
    <property type="entry name" value="NEPHROCYSTIN-4"/>
    <property type="match status" value="1"/>
</dbReference>
<evidence type="ECO:0000313" key="9">
    <source>
        <dbReference type="EMBL" id="ORX87320.1"/>
    </source>
</evidence>
<dbReference type="GO" id="GO:0097546">
    <property type="term" value="C:ciliary base"/>
    <property type="evidence" value="ECO:0007669"/>
    <property type="project" value="TreeGrafter"/>
</dbReference>
<dbReference type="Pfam" id="PF26190">
    <property type="entry name" value="Ig_NPHP4_1st"/>
    <property type="match status" value="1"/>
</dbReference>